<accession>A0AAJ0CBV5</accession>
<organism evidence="2 3">
    <name type="scientific">Conoideocrella luteorostrata</name>
    <dbReference type="NCBI Taxonomy" id="1105319"/>
    <lineage>
        <taxon>Eukaryota</taxon>
        <taxon>Fungi</taxon>
        <taxon>Dikarya</taxon>
        <taxon>Ascomycota</taxon>
        <taxon>Pezizomycotina</taxon>
        <taxon>Sordariomycetes</taxon>
        <taxon>Hypocreomycetidae</taxon>
        <taxon>Hypocreales</taxon>
        <taxon>Clavicipitaceae</taxon>
        <taxon>Conoideocrella</taxon>
    </lineage>
</organism>
<dbReference type="EMBL" id="JASWJB010000464">
    <property type="protein sequence ID" value="KAK2590243.1"/>
    <property type="molecule type" value="Genomic_DNA"/>
</dbReference>
<protein>
    <submittedName>
        <fullName evidence="2">Uncharacterized protein</fullName>
    </submittedName>
</protein>
<dbReference type="Proteomes" id="UP001251528">
    <property type="component" value="Unassembled WGS sequence"/>
</dbReference>
<reference evidence="2" key="1">
    <citation type="submission" date="2023-06" db="EMBL/GenBank/DDBJ databases">
        <title>Conoideocrella luteorostrata (Hypocreales: Clavicipitaceae), a potential biocontrol fungus for elongate hemlock scale in United States Christmas tree production areas.</title>
        <authorList>
            <person name="Barrett H."/>
            <person name="Lovett B."/>
            <person name="Macias A.M."/>
            <person name="Stajich J.E."/>
            <person name="Kasson M.T."/>
        </authorList>
    </citation>
    <scope>NUCLEOTIDE SEQUENCE</scope>
    <source>
        <strain evidence="2">ARSEF 14590</strain>
    </source>
</reference>
<dbReference type="PANTHER" id="PTHR21521:SF0">
    <property type="entry name" value="AMUN, ISOFORM A"/>
    <property type="match status" value="1"/>
</dbReference>
<evidence type="ECO:0000256" key="1">
    <source>
        <dbReference type="SAM" id="MobiDB-lite"/>
    </source>
</evidence>
<evidence type="ECO:0000313" key="2">
    <source>
        <dbReference type="EMBL" id="KAK2590243.1"/>
    </source>
</evidence>
<evidence type="ECO:0000313" key="3">
    <source>
        <dbReference type="Proteomes" id="UP001251528"/>
    </source>
</evidence>
<proteinExistence type="predicted"/>
<gene>
    <name evidence="2" type="ORF">QQS21_012074</name>
</gene>
<sequence>MPVDSNSISKVEFEALLANYPALVEAISESKGAKPGQKTLGELDAYRYGKALWIFSREEGGPREMTLSDVQTLVEWKLYCHELSIRPLPPKSPQTTRLIRCYANPLSPARRHGKFRPTLMKLVASNDANTVKAIISSAVSAYRTSPASSLSNANANARKALDVLTKLKGIGPATASLLLNVHDPQGVIFFSDEAYWWLCCGGKRDVIKYNAKEYGELFERATSLGRRLGVEMVDVEKVAYVLMKRADEGVANGEKGMKKSAKSKAETKTGGQKAKREEKRESVKRGAGHEEKEVVPEEPGLRRSKRRKA</sequence>
<feature type="region of interest" description="Disordered" evidence="1">
    <location>
        <begin position="253"/>
        <end position="309"/>
    </location>
</feature>
<comment type="caution">
    <text evidence="2">The sequence shown here is derived from an EMBL/GenBank/DDBJ whole genome shotgun (WGS) entry which is preliminary data.</text>
</comment>
<feature type="compositionally biased region" description="Basic and acidic residues" evidence="1">
    <location>
        <begin position="274"/>
        <end position="301"/>
    </location>
</feature>
<name>A0AAJ0CBV5_9HYPO</name>
<dbReference type="AlphaFoldDB" id="A0AAJ0CBV5"/>
<dbReference type="PANTHER" id="PTHR21521">
    <property type="entry name" value="AMUN, ISOFORM A"/>
    <property type="match status" value="1"/>
</dbReference>
<keyword evidence="3" id="KW-1185">Reference proteome</keyword>